<keyword evidence="1" id="KW-0831">Ubiquinone biosynthesis</keyword>
<dbReference type="InterPro" id="IPR043693">
    <property type="entry name" value="UbiV"/>
</dbReference>
<comment type="subunit">
    <text evidence="1">Forms a heterodimer with UbiU.</text>
</comment>
<keyword evidence="1" id="KW-0479">Metal-binding</keyword>
<dbReference type="STRING" id="1280952.HJA_03836"/>
<gene>
    <name evidence="1" type="primary">ubiV</name>
    <name evidence="2" type="ORF">HJA_03836</name>
</gene>
<keyword evidence="1" id="KW-0408">Iron</keyword>
<evidence type="ECO:0000256" key="1">
    <source>
        <dbReference type="HAMAP-Rule" id="MF_02233"/>
    </source>
</evidence>
<protein>
    <recommendedName>
        <fullName evidence="1">Ubiquinone biosynthesis protein UbiV</fullName>
    </recommendedName>
</protein>
<dbReference type="PATRIC" id="fig|1280952.3.peg.764"/>
<comment type="function">
    <text evidence="1">Required for O(2)-independent ubiquinone (coenzyme Q) biosynthesis. Together with UbiU, is essential for the C6-hydroxylation reaction in the oxygen-independent ubiquinone biosynthesis pathway.</text>
</comment>
<dbReference type="eggNOG" id="COG0826">
    <property type="taxonomic scope" value="Bacteria"/>
</dbReference>
<dbReference type="GO" id="GO:0006508">
    <property type="term" value="P:proteolysis"/>
    <property type="evidence" value="ECO:0007669"/>
    <property type="project" value="UniProtKB-KW"/>
</dbReference>
<comment type="similarity">
    <text evidence="1">Belongs to the peptidase U32 family. UbiV subfamily.</text>
</comment>
<comment type="caution">
    <text evidence="2">The sequence shown here is derived from an EMBL/GenBank/DDBJ whole genome shotgun (WGS) entry which is preliminary data.</text>
</comment>
<sequence length="306" mass="33182">MAVSSMTKLTLGPIAYHWSAETRRDFYARIADEAPLDEVYLGEVICSKRAPFHEPDLPDTIARLERGGKKVVLSSLAEVMLKRERKATEDLVALESHEIEINNAAGLLARGKCPHRIGPFMNAYNEAAITWMAGRGARHICLPTELPVQSIRIAAQVARELGLGVEVQVFGRASLAVSARCYHARAHGRTKDNCQFVCELDMDGMPLGTVDGKPILRVNGIQTQSESYVCLLAETGQLAADGVSHLRLMPQAIDMVAVAQAFRAVLDGAMPAEEAGASLRDLCGTAPFSNGFYHGTAGHEFVAEVR</sequence>
<dbReference type="Pfam" id="PF01136">
    <property type="entry name" value="Peptidase_U32"/>
    <property type="match status" value="1"/>
</dbReference>
<keyword evidence="2" id="KW-0645">Protease</keyword>
<dbReference type="InterPro" id="IPR051454">
    <property type="entry name" value="RNA/ubiquinone_mod_enzymes"/>
</dbReference>
<feature type="binding site" evidence="1">
    <location>
        <position position="181"/>
    </location>
    <ligand>
        <name>[4Fe-4S] cluster</name>
        <dbReference type="ChEBI" id="CHEBI:49883"/>
    </ligand>
</feature>
<proteinExistence type="inferred from homology"/>
<dbReference type="PANTHER" id="PTHR30217">
    <property type="entry name" value="PEPTIDASE U32 FAMILY"/>
    <property type="match status" value="1"/>
</dbReference>
<feature type="binding site" evidence="1">
    <location>
        <position position="194"/>
    </location>
    <ligand>
        <name>[4Fe-4S] cluster</name>
        <dbReference type="ChEBI" id="CHEBI:49883"/>
    </ligand>
</feature>
<dbReference type="OrthoDB" id="8523349at2"/>
<dbReference type="InterPro" id="IPR001539">
    <property type="entry name" value="Peptidase_U32"/>
</dbReference>
<evidence type="ECO:0000313" key="3">
    <source>
        <dbReference type="Proteomes" id="UP000024816"/>
    </source>
</evidence>
<dbReference type="GO" id="GO:0051539">
    <property type="term" value="F:4 iron, 4 sulfur cluster binding"/>
    <property type="evidence" value="ECO:0007669"/>
    <property type="project" value="UniProtKB-UniRule"/>
</dbReference>
<dbReference type="PANTHER" id="PTHR30217:SF11">
    <property type="entry name" value="UBIQUINONE BIOSYNTHESIS PROTEIN UBIV"/>
    <property type="match status" value="1"/>
</dbReference>
<dbReference type="GO" id="GO:0008233">
    <property type="term" value="F:peptidase activity"/>
    <property type="evidence" value="ECO:0007669"/>
    <property type="project" value="UniProtKB-KW"/>
</dbReference>
<keyword evidence="1" id="KW-0411">Iron-sulfur</keyword>
<organism evidence="2 3">
    <name type="scientific">Hyphomonas jannaschiana VP2</name>
    <dbReference type="NCBI Taxonomy" id="1280952"/>
    <lineage>
        <taxon>Bacteria</taxon>
        <taxon>Pseudomonadati</taxon>
        <taxon>Pseudomonadota</taxon>
        <taxon>Alphaproteobacteria</taxon>
        <taxon>Hyphomonadales</taxon>
        <taxon>Hyphomonadaceae</taxon>
        <taxon>Hyphomonas</taxon>
    </lineage>
</organism>
<keyword evidence="3" id="KW-1185">Reference proteome</keyword>
<feature type="binding site" evidence="1">
    <location>
        <position position="46"/>
    </location>
    <ligand>
        <name>[4Fe-4S] cluster</name>
        <dbReference type="ChEBI" id="CHEBI:49883"/>
    </ligand>
</feature>
<dbReference type="EMBL" id="ARYJ01000002">
    <property type="protein sequence ID" value="KCZ90328.1"/>
    <property type="molecule type" value="Genomic_DNA"/>
</dbReference>
<keyword evidence="2" id="KW-0378">Hydrolase</keyword>
<keyword evidence="1" id="KW-0004">4Fe-4S</keyword>
<evidence type="ECO:0000313" key="2">
    <source>
        <dbReference type="EMBL" id="KCZ90328.1"/>
    </source>
</evidence>
<accession>A0A059FIK9</accession>
<name>A0A059FIK9_9PROT</name>
<dbReference type="GO" id="GO:0046872">
    <property type="term" value="F:metal ion binding"/>
    <property type="evidence" value="ECO:0007669"/>
    <property type="project" value="UniProtKB-KW"/>
</dbReference>
<comment type="cofactor">
    <cofactor evidence="1">
        <name>[4Fe-4S] cluster</name>
        <dbReference type="ChEBI" id="CHEBI:49883"/>
    </cofactor>
</comment>
<reference evidence="2 3" key="1">
    <citation type="journal article" date="2014" name="Antonie Van Leeuwenhoek">
        <title>Hyphomonas beringensis sp. nov. and Hyphomonas chukchiensis sp. nov., isolated from surface seawater of the Bering Sea and Chukchi Sea.</title>
        <authorList>
            <person name="Li C."/>
            <person name="Lai Q."/>
            <person name="Li G."/>
            <person name="Dong C."/>
            <person name="Wang J."/>
            <person name="Liao Y."/>
            <person name="Shao Z."/>
        </authorList>
    </citation>
    <scope>NUCLEOTIDE SEQUENCE [LARGE SCALE GENOMIC DNA]</scope>
    <source>
        <strain evidence="2 3">VP2</strain>
    </source>
</reference>
<feature type="binding site" evidence="1">
    <location>
        <position position="198"/>
    </location>
    <ligand>
        <name>[4Fe-4S] cluster</name>
        <dbReference type="ChEBI" id="CHEBI:49883"/>
    </ligand>
</feature>
<dbReference type="UniPathway" id="UPA00232"/>
<dbReference type="GO" id="GO:0006744">
    <property type="term" value="P:ubiquinone biosynthetic process"/>
    <property type="evidence" value="ECO:0007669"/>
    <property type="project" value="UniProtKB-UniRule"/>
</dbReference>
<dbReference type="NCBIfam" id="NF011991">
    <property type="entry name" value="PRK15447.1"/>
    <property type="match status" value="1"/>
</dbReference>
<dbReference type="HAMAP" id="MF_02233">
    <property type="entry name" value="UbiV"/>
    <property type="match status" value="1"/>
</dbReference>
<comment type="pathway">
    <text evidence="1">Cofactor biosynthesis; ubiquinone biosynthesis.</text>
</comment>
<dbReference type="AlphaFoldDB" id="A0A059FIK9"/>
<dbReference type="Proteomes" id="UP000024816">
    <property type="component" value="Unassembled WGS sequence"/>
</dbReference>